<dbReference type="Gene3D" id="1.10.740.10">
    <property type="entry name" value="Transferase Inhibitor Protein From Tn5, Chain"/>
    <property type="match status" value="1"/>
</dbReference>
<organism evidence="2 3">
    <name type="scientific">Endozoicomonas euniceicola</name>
    <dbReference type="NCBI Taxonomy" id="1234143"/>
    <lineage>
        <taxon>Bacteria</taxon>
        <taxon>Pseudomonadati</taxon>
        <taxon>Pseudomonadota</taxon>
        <taxon>Gammaproteobacteria</taxon>
        <taxon>Oceanospirillales</taxon>
        <taxon>Endozoicomonadaceae</taxon>
        <taxon>Endozoicomonas</taxon>
    </lineage>
</organism>
<evidence type="ECO:0000313" key="2">
    <source>
        <dbReference type="EMBL" id="UYM14954.1"/>
    </source>
</evidence>
<gene>
    <name evidence="2" type="ORF">NX720_18975</name>
</gene>
<proteinExistence type="predicted"/>
<keyword evidence="3" id="KW-1185">Reference proteome</keyword>
<protein>
    <submittedName>
        <fullName evidence="2">Uncharacterized protein</fullName>
    </submittedName>
</protein>
<dbReference type="RefSeq" id="WP_262596719.1">
    <property type="nucleotide sequence ID" value="NZ_CP103300.1"/>
</dbReference>
<dbReference type="EMBL" id="CP103300">
    <property type="protein sequence ID" value="UYM14954.1"/>
    <property type="molecule type" value="Genomic_DNA"/>
</dbReference>
<sequence>MQSADNLERMAVILMFVAVRLIQIREALILPYNRKQTGGEVWHEKTSADQMVSDDVVKR</sequence>
<dbReference type="Proteomes" id="UP001163255">
    <property type="component" value="Chromosome"/>
</dbReference>
<name>A0ABY6GQC9_9GAMM</name>
<feature type="region of interest" description="Disordered" evidence="1">
    <location>
        <begin position="38"/>
        <end position="59"/>
    </location>
</feature>
<evidence type="ECO:0000313" key="3">
    <source>
        <dbReference type="Proteomes" id="UP001163255"/>
    </source>
</evidence>
<accession>A0ABY6GQC9</accession>
<reference evidence="2" key="1">
    <citation type="submission" date="2022-10" db="EMBL/GenBank/DDBJ databases">
        <title>Completed Genome Sequence of two octocoral isolated bacterium, Endozoicomonas euniceicola EF212T and Endozoicomonas gorgoniicola PS125T.</title>
        <authorList>
            <person name="Chiou Y.-J."/>
            <person name="Chen Y.-H."/>
        </authorList>
    </citation>
    <scope>NUCLEOTIDE SEQUENCE</scope>
    <source>
        <strain evidence="2">EF212</strain>
    </source>
</reference>
<evidence type="ECO:0000256" key="1">
    <source>
        <dbReference type="SAM" id="MobiDB-lite"/>
    </source>
</evidence>
<dbReference type="InterPro" id="IPR014737">
    <property type="entry name" value="Transposase_Tn5-like_C"/>
</dbReference>